<feature type="transmembrane region" description="Helical" evidence="2">
    <location>
        <begin position="121"/>
        <end position="151"/>
    </location>
</feature>
<name>A0AB35MKL6_9MICO</name>
<dbReference type="RefSeq" id="WP_301160917.1">
    <property type="nucleotide sequence ID" value="NZ_JAUHQB010000010.1"/>
</dbReference>
<evidence type="ECO:0000313" key="4">
    <source>
        <dbReference type="Proteomes" id="UP001172756"/>
    </source>
</evidence>
<evidence type="ECO:0000256" key="2">
    <source>
        <dbReference type="SAM" id="Phobius"/>
    </source>
</evidence>
<keyword evidence="2" id="KW-0472">Membrane</keyword>
<keyword evidence="2" id="KW-0812">Transmembrane</keyword>
<evidence type="ECO:0008006" key="5">
    <source>
        <dbReference type="Google" id="ProtNLM"/>
    </source>
</evidence>
<feature type="transmembrane region" description="Helical" evidence="2">
    <location>
        <begin position="90"/>
        <end position="109"/>
    </location>
</feature>
<reference evidence="3 4" key="1">
    <citation type="submission" date="2023-06" db="EMBL/GenBank/DDBJ databases">
        <title>SYSU T0a273.</title>
        <authorList>
            <person name="Gao L."/>
            <person name="Fang B.-Z."/>
            <person name="Li W.-J."/>
        </authorList>
    </citation>
    <scope>NUCLEOTIDE SEQUENCE [LARGE SCALE GENOMIC DNA]</scope>
    <source>
        <strain evidence="3 4">SYSU T0a273</strain>
    </source>
</reference>
<evidence type="ECO:0000313" key="3">
    <source>
        <dbReference type="EMBL" id="MDN4484303.1"/>
    </source>
</evidence>
<feature type="region of interest" description="Disordered" evidence="1">
    <location>
        <begin position="1"/>
        <end position="37"/>
    </location>
</feature>
<feature type="compositionally biased region" description="Polar residues" evidence="1">
    <location>
        <begin position="1"/>
        <end position="12"/>
    </location>
</feature>
<organism evidence="3 4">
    <name type="scientific">Demequina lignilytica</name>
    <dbReference type="NCBI Taxonomy" id="3051663"/>
    <lineage>
        <taxon>Bacteria</taxon>
        <taxon>Bacillati</taxon>
        <taxon>Actinomycetota</taxon>
        <taxon>Actinomycetes</taxon>
        <taxon>Micrococcales</taxon>
        <taxon>Demequinaceae</taxon>
        <taxon>Demequina</taxon>
    </lineage>
</organism>
<gene>
    <name evidence="3" type="ORF">QQ002_12195</name>
</gene>
<feature type="transmembrane region" description="Helical" evidence="2">
    <location>
        <begin position="64"/>
        <end position="84"/>
    </location>
</feature>
<protein>
    <recommendedName>
        <fullName evidence="5">DUF4190 domain-containing protein</fullName>
    </recommendedName>
</protein>
<proteinExistence type="predicted"/>
<dbReference type="Proteomes" id="UP001172756">
    <property type="component" value="Unassembled WGS sequence"/>
</dbReference>
<evidence type="ECO:0000256" key="1">
    <source>
        <dbReference type="SAM" id="MobiDB-lite"/>
    </source>
</evidence>
<comment type="caution">
    <text evidence="3">The sequence shown here is derived from an EMBL/GenBank/DDBJ whole genome shotgun (WGS) entry which is preliminary data.</text>
</comment>
<dbReference type="EMBL" id="JAUHQB010000010">
    <property type="protein sequence ID" value="MDN4484303.1"/>
    <property type="molecule type" value="Genomic_DNA"/>
</dbReference>
<keyword evidence="2" id="KW-1133">Transmembrane helix</keyword>
<accession>A0AB35MKL6</accession>
<dbReference type="AlphaFoldDB" id="A0AB35MKL6"/>
<sequence length="155" mass="15111">MPTTPDDPQTPSAEGGPLSLPDEWVGMPPARPESARRMPDAVPAAGTWPAASAPLASATQNSRALIGVILGGLAAAGAAAAWVGLGFVPLLGVIGLGIGGIVLSAMALTSVRRGLATNRGLAVTGLVLSILGIVGVVALYAYVIALVGALVGGTA</sequence>